<dbReference type="PROSITE" id="PS00198">
    <property type="entry name" value="4FE4S_FER_1"/>
    <property type="match status" value="2"/>
</dbReference>
<keyword evidence="2" id="KW-0408">Iron</keyword>
<dbReference type="Pfam" id="PF12838">
    <property type="entry name" value="Fer4_7"/>
    <property type="match status" value="1"/>
</dbReference>
<dbReference type="PROSITE" id="PS51379">
    <property type="entry name" value="4FE4S_FER_2"/>
    <property type="match status" value="2"/>
</dbReference>
<keyword evidence="3" id="KW-0411">Iron-sulfur</keyword>
<organism evidence="6 7">
    <name type="scientific">Victivallis vadensis</name>
    <dbReference type="NCBI Taxonomy" id="172901"/>
    <lineage>
        <taxon>Bacteria</taxon>
        <taxon>Pseudomonadati</taxon>
        <taxon>Lentisphaerota</taxon>
        <taxon>Lentisphaeria</taxon>
        <taxon>Victivallales</taxon>
        <taxon>Victivallaceae</taxon>
        <taxon>Victivallis</taxon>
    </lineage>
</organism>
<reference evidence="6 7" key="1">
    <citation type="submission" date="2018-04" db="EMBL/GenBank/DDBJ databases">
        <title>Genomic Encyclopedia of Type Strains, Phase IV (KMG-IV): sequencing the most valuable type-strain genomes for metagenomic binning, comparative biology and taxonomic classification.</title>
        <authorList>
            <person name="Goeker M."/>
        </authorList>
    </citation>
    <scope>NUCLEOTIDE SEQUENCE [LARGE SCALE GENOMIC DNA]</scope>
    <source>
        <strain evidence="6 7">DSM 14823</strain>
    </source>
</reference>
<feature type="domain" description="4Fe-4S ferredoxin-type" evidence="4">
    <location>
        <begin position="44"/>
        <end position="74"/>
    </location>
</feature>
<dbReference type="Gene3D" id="3.30.70.20">
    <property type="match status" value="1"/>
</dbReference>
<evidence type="ECO:0000313" key="6">
    <source>
        <dbReference type="EMBL" id="PVY32021.1"/>
    </source>
</evidence>
<keyword evidence="1" id="KW-0479">Metal-binding</keyword>
<dbReference type="PANTHER" id="PTHR43122">
    <property type="entry name" value="FERREDOXIN SUBUNIT OF PYRUVATE:FLAVODOXIN OXIDOREDUCTASE-RELATED"/>
    <property type="match status" value="1"/>
</dbReference>
<dbReference type="GO" id="GO:0051536">
    <property type="term" value="F:iron-sulfur cluster binding"/>
    <property type="evidence" value="ECO:0007669"/>
    <property type="project" value="UniProtKB-KW"/>
</dbReference>
<evidence type="ECO:0000256" key="2">
    <source>
        <dbReference type="ARBA" id="ARBA00023004"/>
    </source>
</evidence>
<dbReference type="RefSeq" id="WP_116886023.1">
    <property type="nucleotide sequence ID" value="NZ_CABMMC010000013.1"/>
</dbReference>
<dbReference type="EMBL" id="JABAEW010000072">
    <property type="protein sequence ID" value="NMD89035.1"/>
    <property type="molecule type" value="Genomic_DNA"/>
</dbReference>
<evidence type="ECO:0000313" key="8">
    <source>
        <dbReference type="Proteomes" id="UP000576225"/>
    </source>
</evidence>
<dbReference type="InterPro" id="IPR017896">
    <property type="entry name" value="4Fe4S_Fe-S-bd"/>
</dbReference>
<accession>A0A2U1AB75</accession>
<dbReference type="SUPFAM" id="SSF54862">
    <property type="entry name" value="4Fe-4S ferredoxins"/>
    <property type="match status" value="1"/>
</dbReference>
<dbReference type="OrthoDB" id="9807879at2"/>
<comment type="caution">
    <text evidence="6">The sequence shown here is derived from an EMBL/GenBank/DDBJ whole genome shotgun (WGS) entry which is preliminary data.</text>
</comment>
<dbReference type="PANTHER" id="PTHR43122:SF1">
    <property type="entry name" value="IRON-SULFUR-BINDING PROTEIN"/>
    <property type="match status" value="1"/>
</dbReference>
<protein>
    <submittedName>
        <fullName evidence="6">2-oxoglutarate ferredoxin oxidoreductase subunit delta/2-oxoisovalerate ferredoxin oxidoreductase delta subunit</fullName>
    </submittedName>
    <submittedName>
        <fullName evidence="5">4Fe-4S dicluster domain-containing protein</fullName>
    </submittedName>
</protein>
<reference evidence="5 8" key="2">
    <citation type="submission" date="2020-04" db="EMBL/GenBank/DDBJ databases">
        <authorList>
            <person name="Hitch T.C.A."/>
            <person name="Wylensek D."/>
            <person name="Clavel T."/>
        </authorList>
    </citation>
    <scope>NUCLEOTIDE SEQUENCE [LARGE SCALE GENOMIC DNA]</scope>
    <source>
        <strain evidence="5 8">COR2-253-APC-1A</strain>
    </source>
</reference>
<dbReference type="GO" id="GO:0046872">
    <property type="term" value="F:metal ion binding"/>
    <property type="evidence" value="ECO:0007669"/>
    <property type="project" value="UniProtKB-KW"/>
</dbReference>
<dbReference type="Proteomes" id="UP000576225">
    <property type="component" value="Unassembled WGS sequence"/>
</dbReference>
<name>A0A2U1AB75_9BACT</name>
<dbReference type="EMBL" id="QEKH01000057">
    <property type="protein sequence ID" value="PVY32021.1"/>
    <property type="molecule type" value="Genomic_DNA"/>
</dbReference>
<evidence type="ECO:0000313" key="5">
    <source>
        <dbReference type="EMBL" id="NMD89035.1"/>
    </source>
</evidence>
<proteinExistence type="predicted"/>
<dbReference type="AlphaFoldDB" id="A0A2U1AB75"/>
<dbReference type="GeneID" id="78297285"/>
<feature type="domain" description="4Fe-4S ferredoxin-type" evidence="4">
    <location>
        <begin position="8"/>
        <end position="37"/>
    </location>
</feature>
<evidence type="ECO:0000256" key="3">
    <source>
        <dbReference type="ARBA" id="ARBA00023014"/>
    </source>
</evidence>
<dbReference type="InterPro" id="IPR017900">
    <property type="entry name" value="4Fe4S_Fe_S_CS"/>
</dbReference>
<sequence>MTKPTRTFEVVIAVDECKGCERCVNACPRGVLRMGTHLNKLGFPAVTLTGQPCIGCGGCFYTCPEPGALTVIQHTTDPESEA</sequence>
<evidence type="ECO:0000259" key="4">
    <source>
        <dbReference type="PROSITE" id="PS51379"/>
    </source>
</evidence>
<gene>
    <name evidence="6" type="ORF">C8D82_1575</name>
    <name evidence="5" type="ORF">HF882_20835</name>
</gene>
<evidence type="ECO:0000256" key="1">
    <source>
        <dbReference type="ARBA" id="ARBA00022723"/>
    </source>
</evidence>
<dbReference type="Proteomes" id="UP000245959">
    <property type="component" value="Unassembled WGS sequence"/>
</dbReference>
<keyword evidence="7" id="KW-1185">Reference proteome</keyword>
<evidence type="ECO:0000313" key="7">
    <source>
        <dbReference type="Proteomes" id="UP000245959"/>
    </source>
</evidence>